<proteinExistence type="predicted"/>
<dbReference type="EMBL" id="JBHTKZ010000046">
    <property type="protein sequence ID" value="MFD1183470.1"/>
    <property type="molecule type" value="Genomic_DNA"/>
</dbReference>
<dbReference type="Pfam" id="PF10076">
    <property type="entry name" value="Phage_Mu_Gp48"/>
    <property type="match status" value="1"/>
</dbReference>
<gene>
    <name evidence="1" type="ORF">ACFQ2Z_19190</name>
</gene>
<evidence type="ECO:0000313" key="2">
    <source>
        <dbReference type="Proteomes" id="UP001597211"/>
    </source>
</evidence>
<protein>
    <submittedName>
        <fullName evidence="1">Phage tail protein</fullName>
    </submittedName>
</protein>
<name>A0ABW3SIF2_9BACL</name>
<comment type="caution">
    <text evidence="1">The sequence shown here is derived from an EMBL/GenBank/DDBJ whole genome shotgun (WGS) entry which is preliminary data.</text>
</comment>
<reference evidence="2" key="1">
    <citation type="journal article" date="2019" name="Int. J. Syst. Evol. Microbiol.">
        <title>The Global Catalogue of Microorganisms (GCM) 10K type strain sequencing project: providing services to taxonomists for standard genome sequencing and annotation.</title>
        <authorList>
            <consortium name="The Broad Institute Genomics Platform"/>
            <consortium name="The Broad Institute Genome Sequencing Center for Infectious Disease"/>
            <person name="Wu L."/>
            <person name="Ma J."/>
        </authorList>
    </citation>
    <scope>NUCLEOTIDE SEQUENCE [LARGE SCALE GENOMIC DNA]</scope>
    <source>
        <strain evidence="2">CCUG 48216</strain>
    </source>
</reference>
<keyword evidence="2" id="KW-1185">Reference proteome</keyword>
<organism evidence="1 2">
    <name type="scientific">Paenibacillus timonensis</name>
    <dbReference type="NCBI Taxonomy" id="225915"/>
    <lineage>
        <taxon>Bacteria</taxon>
        <taxon>Bacillati</taxon>
        <taxon>Bacillota</taxon>
        <taxon>Bacilli</taxon>
        <taxon>Bacillales</taxon>
        <taxon>Paenibacillaceae</taxon>
        <taxon>Paenibacillus</taxon>
    </lineage>
</organism>
<accession>A0ABW3SIF2</accession>
<dbReference type="InterPro" id="IPR018755">
    <property type="entry name" value="Phage_Mu_Gp48"/>
</dbReference>
<dbReference type="Proteomes" id="UP001597211">
    <property type="component" value="Unassembled WGS sequence"/>
</dbReference>
<sequence>MASDLFELKRDIALDMTDYLPKYYALQGNEGGPGITGNLITQETKELIDLNWGILDVLKQFFVEHATWGLGLWENVCGIPVDESKPYDQRRSVIKSKLRGAGTVTLEVIKNVADSYENGEIKVEEIFSQYKVVITFIGTRGKPPNEADMRQVLREIIPAHLELEFRYTYLIWDELDAADLTWDELEAMHMTWDQLEVWKPQAIRKERT</sequence>
<evidence type="ECO:0000313" key="1">
    <source>
        <dbReference type="EMBL" id="MFD1183470.1"/>
    </source>
</evidence>
<dbReference type="RefSeq" id="WP_240270602.1">
    <property type="nucleotide sequence ID" value="NZ_JAKSXN010000050.1"/>
</dbReference>